<dbReference type="AlphaFoldDB" id="A0A9Q1HBQ2"/>
<evidence type="ECO:0000313" key="1">
    <source>
        <dbReference type="EMBL" id="KAJ8039406.1"/>
    </source>
</evidence>
<keyword evidence="2" id="KW-1185">Reference proteome</keyword>
<proteinExistence type="predicted"/>
<gene>
    <name evidence="1" type="ORF">HOLleu_17115</name>
</gene>
<dbReference type="EMBL" id="JAIZAY010000007">
    <property type="protein sequence ID" value="KAJ8039406.1"/>
    <property type="molecule type" value="Genomic_DNA"/>
</dbReference>
<dbReference type="Proteomes" id="UP001152320">
    <property type="component" value="Chromosome 7"/>
</dbReference>
<comment type="caution">
    <text evidence="1">The sequence shown here is derived from an EMBL/GenBank/DDBJ whole genome shotgun (WGS) entry which is preliminary data.</text>
</comment>
<reference evidence="1" key="1">
    <citation type="submission" date="2021-10" db="EMBL/GenBank/DDBJ databases">
        <title>Tropical sea cucumber genome reveals ecological adaptation and Cuvierian tubules defense mechanism.</title>
        <authorList>
            <person name="Chen T."/>
        </authorList>
    </citation>
    <scope>NUCLEOTIDE SEQUENCE</scope>
    <source>
        <strain evidence="1">Nanhai2018</strain>
        <tissue evidence="1">Muscle</tissue>
    </source>
</reference>
<accession>A0A9Q1HBQ2</accession>
<organism evidence="1 2">
    <name type="scientific">Holothuria leucospilota</name>
    <name type="common">Black long sea cucumber</name>
    <name type="synonym">Mertensiothuria leucospilota</name>
    <dbReference type="NCBI Taxonomy" id="206669"/>
    <lineage>
        <taxon>Eukaryota</taxon>
        <taxon>Metazoa</taxon>
        <taxon>Echinodermata</taxon>
        <taxon>Eleutherozoa</taxon>
        <taxon>Echinozoa</taxon>
        <taxon>Holothuroidea</taxon>
        <taxon>Aspidochirotacea</taxon>
        <taxon>Aspidochirotida</taxon>
        <taxon>Holothuriidae</taxon>
        <taxon>Holothuria</taxon>
    </lineage>
</organism>
<evidence type="ECO:0000313" key="2">
    <source>
        <dbReference type="Proteomes" id="UP001152320"/>
    </source>
</evidence>
<protein>
    <submittedName>
        <fullName evidence="1">Uncharacterized protein</fullName>
    </submittedName>
</protein>
<name>A0A9Q1HBQ2_HOLLE</name>
<sequence length="128" mass="14725">MPRRVTVQAPFLHVLTRGTTQQQSALLKRIHNDLVICCECALNILKDITESQVVGHVKAPLLKTVPVHGDFGDTSNTEYQSLHYYPLRQSVIDTIEIDIRDETGRKVSFERGRVIVKLQFRQKRYSHL</sequence>